<dbReference type="EMBL" id="AOTW01000001">
    <property type="protein sequence ID" value="ENH59801.1"/>
    <property type="molecule type" value="Genomic_DNA"/>
</dbReference>
<accession>N4TSZ6</accession>
<dbReference type="GO" id="GO:0005525">
    <property type="term" value="F:GTP binding"/>
    <property type="evidence" value="ECO:0007669"/>
    <property type="project" value="InterPro"/>
</dbReference>
<sequence>MEHNGHDKLNGVLRGFLGDSFTLDGKEGGLNMEKLHEAIKKEKPIMNILLMGATGVGKSSLINALFGKEVAKAGVGKSITQHLEKYVDEEKGLILWDTKGIEDKGYENTLESIKKEMEDSFKTLNEKEAIDVAYLCVKETSGRIQERESY</sequence>
<gene>
    <name evidence="2" type="ORF">HPHPA11_0945</name>
</gene>
<evidence type="ECO:0000313" key="3">
    <source>
        <dbReference type="Proteomes" id="UP000012243"/>
    </source>
</evidence>
<evidence type="ECO:0000313" key="2">
    <source>
        <dbReference type="EMBL" id="ENH59801.1"/>
    </source>
</evidence>
<dbReference type="SUPFAM" id="SSF52540">
    <property type="entry name" value="P-loop containing nucleoside triphosphate hydrolases"/>
    <property type="match status" value="1"/>
</dbReference>
<dbReference type="RefSeq" id="WP_003015438.1">
    <property type="nucleotide sequence ID" value="NZ_AOTW01000001.1"/>
</dbReference>
<dbReference type="Pfam" id="PF01926">
    <property type="entry name" value="MMR_HSR1"/>
    <property type="match status" value="1"/>
</dbReference>
<dbReference type="PATRIC" id="fig|992035.3.peg.925"/>
<dbReference type="Proteomes" id="UP000012243">
    <property type="component" value="Unassembled WGS sequence"/>
</dbReference>
<dbReference type="Gene3D" id="3.40.50.300">
    <property type="entry name" value="P-loop containing nucleotide triphosphate hydrolases"/>
    <property type="match status" value="1"/>
</dbReference>
<name>N4TSZ6_HELPX</name>
<organism evidence="2 3">
    <name type="scientific">Helicobacter pylori Hp A-11</name>
    <dbReference type="NCBI Taxonomy" id="992035"/>
    <lineage>
        <taxon>Bacteria</taxon>
        <taxon>Pseudomonadati</taxon>
        <taxon>Campylobacterota</taxon>
        <taxon>Epsilonproteobacteria</taxon>
        <taxon>Campylobacterales</taxon>
        <taxon>Helicobacteraceae</taxon>
        <taxon>Helicobacter</taxon>
    </lineage>
</organism>
<dbReference type="InterPro" id="IPR027417">
    <property type="entry name" value="P-loop_NTPase"/>
</dbReference>
<feature type="domain" description="G" evidence="1">
    <location>
        <begin position="48"/>
        <end position="140"/>
    </location>
</feature>
<evidence type="ECO:0000259" key="1">
    <source>
        <dbReference type="Pfam" id="PF01926"/>
    </source>
</evidence>
<dbReference type="InterPro" id="IPR006073">
    <property type="entry name" value="GTP-bd"/>
</dbReference>
<protein>
    <submittedName>
        <fullName evidence="2">50S ribosome-binding GTPase family protein</fullName>
    </submittedName>
</protein>
<dbReference type="AlphaFoldDB" id="N4TSZ6"/>
<proteinExistence type="predicted"/>
<comment type="caution">
    <text evidence="2">The sequence shown here is derived from an EMBL/GenBank/DDBJ whole genome shotgun (WGS) entry which is preliminary data.</text>
</comment>
<reference evidence="2 3" key="1">
    <citation type="submission" date="2013-02" db="EMBL/GenBank/DDBJ databases">
        <title>Comparative Sequence Analysis of H. pylori Isolates.</title>
        <authorList>
            <person name="Blanchard T.G."/>
            <person name="Czinn S.J."/>
            <person name="McCracken C.M."/>
            <person name="Abolude K.A."/>
            <person name="Shefchek K.S."/>
            <person name="Maroo A.M."/>
            <person name="Santana-Cruz I.S."/>
            <person name="Tallon L.J."/>
            <person name="Ficke F.W.F."/>
        </authorList>
    </citation>
    <scope>NUCLEOTIDE SEQUENCE [LARGE SCALE GENOMIC DNA]</scope>
    <source>
        <strain evidence="2 3">Hp A-11</strain>
    </source>
</reference>